<evidence type="ECO:0000256" key="3">
    <source>
        <dbReference type="SAM" id="Phobius"/>
    </source>
</evidence>
<dbReference type="GO" id="GO:0004185">
    <property type="term" value="F:serine-type carboxypeptidase activity"/>
    <property type="evidence" value="ECO:0007669"/>
    <property type="project" value="InterPro"/>
</dbReference>
<dbReference type="SUPFAM" id="SSF56601">
    <property type="entry name" value="beta-lactamase/transpeptidase-like"/>
    <property type="match status" value="1"/>
</dbReference>
<evidence type="ECO:0000256" key="1">
    <source>
        <dbReference type="ARBA" id="ARBA00006096"/>
    </source>
</evidence>
<dbReference type="GO" id="GO:0000270">
    <property type="term" value="P:peptidoglycan metabolic process"/>
    <property type="evidence" value="ECO:0007669"/>
    <property type="project" value="TreeGrafter"/>
</dbReference>
<evidence type="ECO:0000256" key="2">
    <source>
        <dbReference type="ARBA" id="ARBA00022801"/>
    </source>
</evidence>
<dbReference type="InterPro" id="IPR000667">
    <property type="entry name" value="Peptidase_S13"/>
</dbReference>
<dbReference type="Proteomes" id="UP000252015">
    <property type="component" value="Unassembled WGS sequence"/>
</dbReference>
<dbReference type="NCBIfam" id="TIGR00666">
    <property type="entry name" value="PBP4"/>
    <property type="match status" value="2"/>
</dbReference>
<gene>
    <name evidence="5" type="ORF">MSP7336_01511</name>
</gene>
<dbReference type="EMBL" id="UEGW01000001">
    <property type="protein sequence ID" value="SRX93274.1"/>
    <property type="molecule type" value="Genomic_DNA"/>
</dbReference>
<keyword evidence="3" id="KW-0472">Membrane</keyword>
<keyword evidence="3" id="KW-1133">Transmembrane helix</keyword>
<dbReference type="PANTHER" id="PTHR30023">
    <property type="entry name" value="D-ALANYL-D-ALANINE CARBOXYPEPTIDASE"/>
    <property type="match status" value="1"/>
</dbReference>
<dbReference type="PRINTS" id="PR00922">
    <property type="entry name" value="DADACBPTASE3"/>
</dbReference>
<proteinExistence type="inferred from homology"/>
<evidence type="ECO:0000313" key="5">
    <source>
        <dbReference type="EMBL" id="SRX93274.1"/>
    </source>
</evidence>
<name>A0A375YWJ3_MYCSH</name>
<dbReference type="Pfam" id="PF23714">
    <property type="entry name" value="Rv3627c_N"/>
    <property type="match status" value="1"/>
</dbReference>
<dbReference type="STRING" id="29313.BHQ16_03950"/>
<dbReference type="Pfam" id="PF02113">
    <property type="entry name" value="Peptidase_S13"/>
    <property type="match status" value="1"/>
</dbReference>
<dbReference type="InterPro" id="IPR056340">
    <property type="entry name" value="Rv3627c-like_N"/>
</dbReference>
<accession>A0A375YWJ3</accession>
<dbReference type="RefSeq" id="WP_113963417.1">
    <property type="nucleotide sequence ID" value="NZ_UEGW01000001.1"/>
</dbReference>
<dbReference type="Gene3D" id="3.40.710.10">
    <property type="entry name" value="DD-peptidase/beta-lactamase superfamily"/>
    <property type="match status" value="2"/>
</dbReference>
<comment type="similarity">
    <text evidence="1">Belongs to the peptidase S13 family.</text>
</comment>
<keyword evidence="2" id="KW-0378">Hydrolase</keyword>
<feature type="transmembrane region" description="Helical" evidence="3">
    <location>
        <begin position="12"/>
        <end position="32"/>
    </location>
</feature>
<organism evidence="5 6">
    <name type="scientific">Mycobacterium shimoidei</name>
    <dbReference type="NCBI Taxonomy" id="29313"/>
    <lineage>
        <taxon>Bacteria</taxon>
        <taxon>Bacillati</taxon>
        <taxon>Actinomycetota</taxon>
        <taxon>Actinomycetes</taxon>
        <taxon>Mycobacteriales</taxon>
        <taxon>Mycobacteriaceae</taxon>
        <taxon>Mycobacterium</taxon>
    </lineage>
</organism>
<dbReference type="AlphaFoldDB" id="A0A375YWJ3"/>
<keyword evidence="5" id="KW-0121">Carboxypeptidase</keyword>
<keyword evidence="3" id="KW-0812">Transmembrane</keyword>
<dbReference type="PANTHER" id="PTHR30023:SF0">
    <property type="entry name" value="PENICILLIN-SENSITIVE CARBOXYPEPTIDASE A"/>
    <property type="match status" value="1"/>
</dbReference>
<protein>
    <submittedName>
        <fullName evidence="5">Carboxypeptidase [Mycobacterium leprae TN]</fullName>
    </submittedName>
</protein>
<evidence type="ECO:0000313" key="6">
    <source>
        <dbReference type="Proteomes" id="UP000252015"/>
    </source>
</evidence>
<sequence>MRPTRWRRSTYLLVGAAVLAIVAVLVAAGAFFTATGRGPGASQTMPAPAPVTAKPGVVPVSDDAPMPTTSGLAATLAEVAADPNLGTLGGRVTDAMTGKELWQHQDELPLQPASTNKTLTAAAALLALDRNARVTTKVVAADQPGVVILVGGGDPTLSGAAPGQVTWYRGAARMSDLVDQVRRSGVTPTAVQVDTSAFSGPTVAPGWDPGDIEGGDVAPIESVMLDGGRVQPATDQSTRSHTPALDAGRALAIGLGINPAKVTLAAHPAPEGARQLAAVQSAPLIQRLQQMMDASDNVMAECIAREVAAAMGRPRSFTGAVDAVTNRLSTAHVDTSHAMLRDASGLSVDDRLTAKTLDSVVQAAAGPDQPALRPLLDLLPIAGGSGTLSDRFLDPTYRPGPATGWLRAKTGSLTAVNSLAGVVTDASGRVLTFALISNDAGPTGRIAIDNLAAALWSCGCAT</sequence>
<dbReference type="GO" id="GO:0006508">
    <property type="term" value="P:proteolysis"/>
    <property type="evidence" value="ECO:0007669"/>
    <property type="project" value="InterPro"/>
</dbReference>
<reference evidence="5 6" key="1">
    <citation type="submission" date="2018-05" db="EMBL/GenBank/DDBJ databases">
        <authorList>
            <consortium name="IHU Genomes"/>
        </authorList>
    </citation>
    <scope>NUCLEOTIDE SEQUENCE [LARGE SCALE GENOMIC DNA]</scope>
    <source>
        <strain evidence="5 6">P7336</strain>
    </source>
</reference>
<dbReference type="InterPro" id="IPR012338">
    <property type="entry name" value="Beta-lactam/transpept-like"/>
</dbReference>
<feature type="domain" description="Carboxypeptidase Rv3627c-like N-terminal" evidence="4">
    <location>
        <begin position="1"/>
        <end position="59"/>
    </location>
</feature>
<evidence type="ECO:0000259" key="4">
    <source>
        <dbReference type="Pfam" id="PF23714"/>
    </source>
</evidence>
<keyword evidence="6" id="KW-1185">Reference proteome</keyword>
<keyword evidence="5" id="KW-0645">Protease</keyword>